<evidence type="ECO:0000313" key="3">
    <source>
        <dbReference type="EMBL" id="RDX69262.1"/>
    </source>
</evidence>
<dbReference type="InterPro" id="IPR013187">
    <property type="entry name" value="F-box-assoc_dom_typ3"/>
</dbReference>
<dbReference type="InterPro" id="IPR001810">
    <property type="entry name" value="F-box_dom"/>
</dbReference>
<dbReference type="EMBL" id="QJKJ01012187">
    <property type="protein sequence ID" value="RDX69262.1"/>
    <property type="molecule type" value="Genomic_DNA"/>
</dbReference>
<organism evidence="3 4">
    <name type="scientific">Mucuna pruriens</name>
    <name type="common">Velvet bean</name>
    <name type="synonym">Dolichos pruriens</name>
    <dbReference type="NCBI Taxonomy" id="157652"/>
    <lineage>
        <taxon>Eukaryota</taxon>
        <taxon>Viridiplantae</taxon>
        <taxon>Streptophyta</taxon>
        <taxon>Embryophyta</taxon>
        <taxon>Tracheophyta</taxon>
        <taxon>Spermatophyta</taxon>
        <taxon>Magnoliopsida</taxon>
        <taxon>eudicotyledons</taxon>
        <taxon>Gunneridae</taxon>
        <taxon>Pentapetalae</taxon>
        <taxon>rosids</taxon>
        <taxon>fabids</taxon>
        <taxon>Fabales</taxon>
        <taxon>Fabaceae</taxon>
        <taxon>Papilionoideae</taxon>
        <taxon>50 kb inversion clade</taxon>
        <taxon>NPAAA clade</taxon>
        <taxon>indigoferoid/millettioid clade</taxon>
        <taxon>Phaseoleae</taxon>
        <taxon>Mucuna</taxon>
    </lineage>
</organism>
<dbReference type="InterPro" id="IPR017451">
    <property type="entry name" value="F-box-assoc_interact_dom"/>
</dbReference>
<dbReference type="InterPro" id="IPR052361">
    <property type="entry name" value="F-box_domain"/>
</dbReference>
<dbReference type="SUPFAM" id="SSF81383">
    <property type="entry name" value="F-box domain"/>
    <property type="match status" value="1"/>
</dbReference>
<reference evidence="3" key="1">
    <citation type="submission" date="2018-05" db="EMBL/GenBank/DDBJ databases">
        <title>Draft genome of Mucuna pruriens seed.</title>
        <authorList>
            <person name="Nnadi N.E."/>
            <person name="Vos R."/>
            <person name="Hasami M.H."/>
            <person name="Devisetty U.K."/>
            <person name="Aguiy J.C."/>
        </authorList>
    </citation>
    <scope>NUCLEOTIDE SEQUENCE [LARGE SCALE GENOMIC DNA]</scope>
    <source>
        <strain evidence="3">JCA_2017</strain>
    </source>
</reference>
<keyword evidence="4" id="KW-1185">Reference proteome</keyword>
<dbReference type="Pfam" id="PF00646">
    <property type="entry name" value="F-box"/>
    <property type="match status" value="1"/>
</dbReference>
<dbReference type="PANTHER" id="PTHR31790:SF81">
    <property type="entry name" value="PROTEIN, PUTATIVE-RELATED"/>
    <property type="match status" value="1"/>
</dbReference>
<feature type="domain" description="F-box" evidence="2">
    <location>
        <begin position="17"/>
        <end position="57"/>
    </location>
</feature>
<evidence type="ECO:0000313" key="4">
    <source>
        <dbReference type="Proteomes" id="UP000257109"/>
    </source>
</evidence>
<dbReference type="Gene3D" id="1.20.1280.50">
    <property type="match status" value="1"/>
</dbReference>
<dbReference type="PANTHER" id="PTHR31790">
    <property type="entry name" value="OS02G0783600 PROTEIN"/>
    <property type="match status" value="1"/>
</dbReference>
<feature type="region of interest" description="Disordered" evidence="1">
    <location>
        <begin position="389"/>
        <end position="420"/>
    </location>
</feature>
<dbReference type="OrthoDB" id="591557at2759"/>
<name>A0A371ET96_MUCPR</name>
<dbReference type="AlphaFoldDB" id="A0A371ET96"/>
<gene>
    <name evidence="3" type="ORF">CR513_51646</name>
</gene>
<dbReference type="Pfam" id="PF08268">
    <property type="entry name" value="FBA_3"/>
    <property type="match status" value="1"/>
</dbReference>
<dbReference type="NCBIfam" id="TIGR01640">
    <property type="entry name" value="F_box_assoc_1"/>
    <property type="match status" value="1"/>
</dbReference>
<evidence type="ECO:0000256" key="1">
    <source>
        <dbReference type="SAM" id="MobiDB-lite"/>
    </source>
</evidence>
<feature type="compositionally biased region" description="Basic and acidic residues" evidence="1">
    <location>
        <begin position="398"/>
        <end position="420"/>
    </location>
</feature>
<sequence>MKQWVVVALRRNLVMLVCDDLVIEILSWLPVKSLVRFMRASKSLNTFISDPSFVKLHRERSPDNGKLLIEYFTHFSTLFVSCPIPSILDNNIPSTIDKEQRQRLYFRSDYEIVGSCNGLVCLVFRQNFFWWVSYRASLWNPATRKIFGSHCWSMLLANFQSPMFGFGYDNLSDTYKVAAVLPLPSCGDSSSLESLVLRARAGESCWRCIQNFPANSTIFDFDGVYLRNNTLNWLGSTLGNSNPLFDITFDKLAIISLDLGNEKYSQLLLPRALYGLRIADFCFPNRPYDKPITIGVLKDYLSLFLQNRMTHNFSLWQMKEFGDQKSWTQLVNIGVPDLHLSDIWARVNLVPFCMFEDGHVVMIRNQHQYHWHAVFYRGRLTATERPKAAIGGGRRPIGGKEGEGRRSGKRGERRESKVKEGWDGEKVVMVGRRERRRGGMKRVRKGKEVEQVAATIEERKE</sequence>
<protein>
    <submittedName>
        <fullName evidence="3">F-box/kelch-repeat protein</fullName>
    </submittedName>
</protein>
<evidence type="ECO:0000259" key="2">
    <source>
        <dbReference type="SMART" id="SM00256"/>
    </source>
</evidence>
<accession>A0A371ET96</accession>
<dbReference type="Proteomes" id="UP000257109">
    <property type="component" value="Unassembled WGS sequence"/>
</dbReference>
<dbReference type="SMART" id="SM00256">
    <property type="entry name" value="FBOX"/>
    <property type="match status" value="1"/>
</dbReference>
<feature type="non-terminal residue" evidence="3">
    <location>
        <position position="1"/>
    </location>
</feature>
<proteinExistence type="predicted"/>
<dbReference type="InterPro" id="IPR036047">
    <property type="entry name" value="F-box-like_dom_sf"/>
</dbReference>
<comment type="caution">
    <text evidence="3">The sequence shown here is derived from an EMBL/GenBank/DDBJ whole genome shotgun (WGS) entry which is preliminary data.</text>
</comment>